<dbReference type="Pfam" id="PF05860">
    <property type="entry name" value="TPS"/>
    <property type="match status" value="1"/>
</dbReference>
<evidence type="ECO:0000256" key="1">
    <source>
        <dbReference type="SAM" id="MobiDB-lite"/>
    </source>
</evidence>
<keyword evidence="4" id="KW-1185">Reference proteome</keyword>
<evidence type="ECO:0000313" key="4">
    <source>
        <dbReference type="Proteomes" id="UP000236724"/>
    </source>
</evidence>
<sequence>MGAEIKMRFWCWIGLLNCLPLIAHGEIVSDGTLGAVQSLSGPDFHIGAELGQQAGNNLFHSFSTFNLHLGESATFSGPDAIANVITRVTGGKASQLNGVLRATMPNAEVYFLNPYGILFGSEFTLDVPGSFHASTADYLRLGEKAYFYADTQQVSQFHSDPPQAFGFLDKPVAGISVKGRGEITVDDLTTNLSASSTNELRILNEPTQTGLHLKAGGTLSLIGGDLSISQGTYLPEYEVSPNGSIITGTTYVPLLSAEAGRIHLVAVAGAGEVVIGEAQNPKVTELGNIQLSGKSFLSTSGESGGTILLRAGEIEILDSKLNTSNFGNKDSDGGLDIHAENIYLSEDTHLEAVAHSTGKGGDIHLHAGELLQLSDKNGPTDMTTISVQTFGQGTGGTLSVTAKNIEILGNSLIANQSQGEGDSGDLMIQAERIALLGDNDFATNNAKGINGGLGKTAQDAHGGDIVIETGDLILTQGMVIRQAVVGQGEPGKLKILASGTVTVKGADSSKGFSSAIVADSVSAAEVDESGTPIKGSSAGKAGNIDLHVHRLVLEDGGRIAANSTSPGAIGSSAGAGEVHVQAEHIEIRGVNPYGRNNDGFGSGIYSQSFGETAGDGGTITINTQTLTLEDGGIIHSGTNNASNAGDLHITVGGIARFSGDSADIALLEAGQSQSHYQHNPSYSGADEANFSSSGLRSSSQSQLESGGKGGIIELSAGQLILEKGAGVSSQSNGGGLAGNIQMVIQGAVQLSNAVISTESASSGGGQIDITADGLIHLRTAKITTSVRGGKENGGNINLSNIAAPLVLNRSRLIARADAGHGGDIDLRTRALLQSTGTIVDASSHLGIDGTVETHEAEHNGSDSIFTISGQFLRGDAFSQNFCEGTTGLAELSRFSYDTQAEGSHQSPESLLH</sequence>
<feature type="compositionally biased region" description="Low complexity" evidence="1">
    <location>
        <begin position="691"/>
        <end position="705"/>
    </location>
</feature>
<dbReference type="EMBL" id="FMSV02000557">
    <property type="protein sequence ID" value="SEH09030.1"/>
    <property type="molecule type" value="Genomic_DNA"/>
</dbReference>
<dbReference type="Proteomes" id="UP000236724">
    <property type="component" value="Unassembled WGS sequence"/>
</dbReference>
<accession>A0A1H6FG29</accession>
<dbReference type="Gene3D" id="2.160.20.10">
    <property type="entry name" value="Single-stranded right-handed beta-helix, Pectin lyase-like"/>
    <property type="match status" value="1"/>
</dbReference>
<dbReference type="InterPro" id="IPR012334">
    <property type="entry name" value="Pectin_lyas_fold"/>
</dbReference>
<dbReference type="InterPro" id="IPR011050">
    <property type="entry name" value="Pectin_lyase_fold/virulence"/>
</dbReference>
<reference evidence="3 4" key="1">
    <citation type="submission" date="2016-10" db="EMBL/GenBank/DDBJ databases">
        <authorList>
            <person name="de Groot N.N."/>
        </authorList>
    </citation>
    <scope>NUCLEOTIDE SEQUENCE [LARGE SCALE GENOMIC DNA]</scope>
    <source>
        <strain evidence="3">MBHS1</strain>
    </source>
</reference>
<dbReference type="SMART" id="SM00912">
    <property type="entry name" value="Haemagg_act"/>
    <property type="match status" value="1"/>
</dbReference>
<evidence type="ECO:0000313" key="3">
    <source>
        <dbReference type="EMBL" id="SEH09030.1"/>
    </source>
</evidence>
<feature type="domain" description="Filamentous haemagglutinin FhaB/tRNA nuclease CdiA-like TPS" evidence="2">
    <location>
        <begin position="28"/>
        <end position="142"/>
    </location>
</feature>
<evidence type="ECO:0000259" key="2">
    <source>
        <dbReference type="SMART" id="SM00912"/>
    </source>
</evidence>
<dbReference type="OrthoDB" id="218680at2"/>
<name>A0A1H6FG29_9GAMM</name>
<protein>
    <submittedName>
        <fullName evidence="3">Haemagglutination activity domain protein</fullName>
    </submittedName>
</protein>
<proteinExistence type="predicted"/>
<feature type="region of interest" description="Disordered" evidence="1">
    <location>
        <begin position="675"/>
        <end position="706"/>
    </location>
</feature>
<dbReference type="InterPro" id="IPR008638">
    <property type="entry name" value="FhaB/CdiA-like_TPS"/>
</dbReference>
<dbReference type="AlphaFoldDB" id="A0A1H6FG29"/>
<dbReference type="SUPFAM" id="SSF51126">
    <property type="entry name" value="Pectin lyase-like"/>
    <property type="match status" value="3"/>
</dbReference>
<dbReference type="NCBIfam" id="TIGR01901">
    <property type="entry name" value="adhes_NPXG"/>
    <property type="match status" value="1"/>
</dbReference>
<organism evidence="3 4">
    <name type="scientific">Candidatus Venteria ishoeyi</name>
    <dbReference type="NCBI Taxonomy" id="1899563"/>
    <lineage>
        <taxon>Bacteria</taxon>
        <taxon>Pseudomonadati</taxon>
        <taxon>Pseudomonadota</taxon>
        <taxon>Gammaproteobacteria</taxon>
        <taxon>Thiotrichales</taxon>
        <taxon>Thiotrichaceae</taxon>
        <taxon>Venteria</taxon>
    </lineage>
</organism>
<gene>
    <name evidence="3" type="ORF">MBHS_04923</name>
</gene>